<organism evidence="2 3">
    <name type="scientific">Cyclocybe aegerita</name>
    <name type="common">Black poplar mushroom</name>
    <name type="synonym">Agrocybe aegerita</name>
    <dbReference type="NCBI Taxonomy" id="1973307"/>
    <lineage>
        <taxon>Eukaryota</taxon>
        <taxon>Fungi</taxon>
        <taxon>Dikarya</taxon>
        <taxon>Basidiomycota</taxon>
        <taxon>Agaricomycotina</taxon>
        <taxon>Agaricomycetes</taxon>
        <taxon>Agaricomycetidae</taxon>
        <taxon>Agaricales</taxon>
        <taxon>Agaricineae</taxon>
        <taxon>Bolbitiaceae</taxon>
        <taxon>Cyclocybe</taxon>
    </lineage>
</organism>
<evidence type="ECO:0000256" key="1">
    <source>
        <dbReference type="SAM" id="SignalP"/>
    </source>
</evidence>
<protein>
    <submittedName>
        <fullName evidence="2">Uncharacterized protein</fullName>
    </submittedName>
</protein>
<keyword evidence="1" id="KW-0732">Signal</keyword>
<gene>
    <name evidence="2" type="ORF">AAE3_LOCUS7452</name>
</gene>
<dbReference type="AlphaFoldDB" id="A0A8S0XT17"/>
<accession>A0A8S0XT17</accession>
<dbReference type="Proteomes" id="UP000467700">
    <property type="component" value="Unassembled WGS sequence"/>
</dbReference>
<proteinExistence type="predicted"/>
<dbReference type="EMBL" id="CACVBS010000047">
    <property type="protein sequence ID" value="CAA7265261.1"/>
    <property type="molecule type" value="Genomic_DNA"/>
</dbReference>
<comment type="caution">
    <text evidence="2">The sequence shown here is derived from an EMBL/GenBank/DDBJ whole genome shotgun (WGS) entry which is preliminary data.</text>
</comment>
<reference evidence="2 3" key="1">
    <citation type="submission" date="2020-01" db="EMBL/GenBank/DDBJ databases">
        <authorList>
            <person name="Gupta K D."/>
        </authorList>
    </citation>
    <scope>NUCLEOTIDE SEQUENCE [LARGE SCALE GENOMIC DNA]</scope>
</reference>
<evidence type="ECO:0000313" key="2">
    <source>
        <dbReference type="EMBL" id="CAA7265261.1"/>
    </source>
</evidence>
<feature type="signal peptide" evidence="1">
    <location>
        <begin position="1"/>
        <end position="20"/>
    </location>
</feature>
<feature type="chain" id="PRO_5035876919" evidence="1">
    <location>
        <begin position="21"/>
        <end position="143"/>
    </location>
</feature>
<keyword evidence="3" id="KW-1185">Reference proteome</keyword>
<name>A0A8S0XT17_CYCAE</name>
<evidence type="ECO:0000313" key="3">
    <source>
        <dbReference type="Proteomes" id="UP000467700"/>
    </source>
</evidence>
<sequence>MLSASKLALSLLIASTLASAADICAFTSRGCSGNYSCCAGIREGLGKMYGDQCHTQTGAAGSSSGSVCLSVFNGPGWVAARAAAWDADTRSRRRSVKFGARADDDDSEIHRIPEDTKFADAEKLLNDGQFDELFKFESVAIEQ</sequence>